<dbReference type="PROSITE" id="PS51704">
    <property type="entry name" value="GP_PDE"/>
    <property type="match status" value="1"/>
</dbReference>
<dbReference type="NCBIfam" id="NF006989">
    <property type="entry name" value="PRK09454.1"/>
    <property type="match status" value="1"/>
</dbReference>
<feature type="domain" description="GP-PDE" evidence="1">
    <location>
        <begin position="11"/>
        <end position="250"/>
    </location>
</feature>
<dbReference type="Gene3D" id="3.20.20.190">
    <property type="entry name" value="Phosphatidylinositol (PI) phosphodiesterase"/>
    <property type="match status" value="1"/>
</dbReference>
<evidence type="ECO:0000313" key="2">
    <source>
        <dbReference type="EMBL" id="XDJ40829.1"/>
    </source>
</evidence>
<proteinExistence type="predicted"/>
<dbReference type="PANTHER" id="PTHR46211:SF1">
    <property type="entry name" value="GLYCEROPHOSPHODIESTER PHOSPHODIESTERASE, CYTOPLASMIC"/>
    <property type="match status" value="1"/>
</dbReference>
<dbReference type="SUPFAM" id="SSF51695">
    <property type="entry name" value="PLC-like phosphodiesterases"/>
    <property type="match status" value="1"/>
</dbReference>
<dbReference type="GO" id="GO:0008889">
    <property type="term" value="F:glycerophosphodiester phosphodiesterase activity"/>
    <property type="evidence" value="ECO:0007669"/>
    <property type="project" value="UniProtKB-EC"/>
</dbReference>
<organism evidence="2">
    <name type="scientific">Castellaniella ginsengisoli</name>
    <dbReference type="NCBI Taxonomy" id="546114"/>
    <lineage>
        <taxon>Bacteria</taxon>
        <taxon>Pseudomonadati</taxon>
        <taxon>Pseudomonadota</taxon>
        <taxon>Betaproteobacteria</taxon>
        <taxon>Burkholderiales</taxon>
        <taxon>Alcaligenaceae</taxon>
        <taxon>Castellaniella</taxon>
    </lineage>
</organism>
<name>A0AB39CFU4_9BURK</name>
<dbReference type="AlphaFoldDB" id="A0AB39CFU4"/>
<accession>A0AB39CFU4</accession>
<gene>
    <name evidence="2" type="primary">ugpQ</name>
    <name evidence="2" type="ORF">ABRY99_07615</name>
</gene>
<dbReference type="Pfam" id="PF03009">
    <property type="entry name" value="GDPD"/>
    <property type="match status" value="1"/>
</dbReference>
<dbReference type="EC" id="3.1.4.46" evidence="2"/>
<dbReference type="EMBL" id="CP158252">
    <property type="protein sequence ID" value="XDJ40829.1"/>
    <property type="molecule type" value="Genomic_DNA"/>
</dbReference>
<dbReference type="InterPro" id="IPR030395">
    <property type="entry name" value="GP_PDE_dom"/>
</dbReference>
<evidence type="ECO:0000259" key="1">
    <source>
        <dbReference type="PROSITE" id="PS51704"/>
    </source>
</evidence>
<dbReference type="InterPro" id="IPR017946">
    <property type="entry name" value="PLC-like_Pdiesterase_TIM-brl"/>
</dbReference>
<sequence>MTLSPPAWPWPAFIAHRGGGRLAPENTLAAIRTGADAGFRMVEFDVKLSADGLPFLLHDDTVDRTSNGRGTAHELDWRALGEMDFGSWHGPEFAGEPAPSLYAVARCTRARHLHCNIEIKPAAGQETATGAAVARAAARLWAGAGLPPLLSSFSETALEAARAAAPGLPRALLIEGPVPADWHARLQGLGCIGLHIDTQHAEQAAVRDILGRGAAVAVWTVNDPARARTLLGWGCQAVFTDELHLVRADAPGLVSR</sequence>
<dbReference type="RefSeq" id="WP_368642903.1">
    <property type="nucleotide sequence ID" value="NZ_CP158252.1"/>
</dbReference>
<dbReference type="PANTHER" id="PTHR46211">
    <property type="entry name" value="GLYCEROPHOSPHORYL DIESTER PHOSPHODIESTERASE"/>
    <property type="match status" value="1"/>
</dbReference>
<protein>
    <submittedName>
        <fullName evidence="2">Glycerophosphodiester phosphodiesterase</fullName>
        <ecNumber evidence="2">3.1.4.46</ecNumber>
    </submittedName>
</protein>
<dbReference type="GO" id="GO:0006629">
    <property type="term" value="P:lipid metabolic process"/>
    <property type="evidence" value="ECO:0007669"/>
    <property type="project" value="InterPro"/>
</dbReference>
<keyword evidence="2" id="KW-0378">Hydrolase</keyword>
<reference evidence="2" key="1">
    <citation type="submission" date="2024-05" db="EMBL/GenBank/DDBJ databases">
        <authorList>
            <person name="Luo Y.-C."/>
            <person name="Nicholds J."/>
            <person name="Mortimer T."/>
            <person name="Maboni G."/>
        </authorList>
    </citation>
    <scope>NUCLEOTIDE SEQUENCE</scope>
    <source>
        <strain evidence="2">153920</strain>
    </source>
</reference>